<name>A0A9N9PIF6_9GLOM</name>
<evidence type="ECO:0000313" key="1">
    <source>
        <dbReference type="EMBL" id="CAG8823488.1"/>
    </source>
</evidence>
<feature type="non-terminal residue" evidence="1">
    <location>
        <position position="70"/>
    </location>
</feature>
<gene>
    <name evidence="1" type="ORF">RFULGI_LOCUS19849</name>
</gene>
<comment type="caution">
    <text evidence="1">The sequence shown here is derived from an EMBL/GenBank/DDBJ whole genome shotgun (WGS) entry which is preliminary data.</text>
</comment>
<dbReference type="Proteomes" id="UP000789396">
    <property type="component" value="Unassembled WGS sequence"/>
</dbReference>
<proteinExistence type="predicted"/>
<protein>
    <submittedName>
        <fullName evidence="1">6418_t:CDS:1</fullName>
    </submittedName>
</protein>
<keyword evidence="2" id="KW-1185">Reference proteome</keyword>
<evidence type="ECO:0000313" key="2">
    <source>
        <dbReference type="Proteomes" id="UP000789396"/>
    </source>
</evidence>
<sequence length="70" mass="8433">IILNILNHYEFTNFEEVKTLSIVNKMFYVLMKNILLNISLKQINHDKYELKINNKNEDCNELRFDQISTL</sequence>
<dbReference type="OrthoDB" id="10597523at2759"/>
<organism evidence="1 2">
    <name type="scientific">Racocetra fulgida</name>
    <dbReference type="NCBI Taxonomy" id="60492"/>
    <lineage>
        <taxon>Eukaryota</taxon>
        <taxon>Fungi</taxon>
        <taxon>Fungi incertae sedis</taxon>
        <taxon>Mucoromycota</taxon>
        <taxon>Glomeromycotina</taxon>
        <taxon>Glomeromycetes</taxon>
        <taxon>Diversisporales</taxon>
        <taxon>Gigasporaceae</taxon>
        <taxon>Racocetra</taxon>
    </lineage>
</organism>
<feature type="non-terminal residue" evidence="1">
    <location>
        <position position="1"/>
    </location>
</feature>
<reference evidence="1" key="1">
    <citation type="submission" date="2021-06" db="EMBL/GenBank/DDBJ databases">
        <authorList>
            <person name="Kallberg Y."/>
            <person name="Tangrot J."/>
            <person name="Rosling A."/>
        </authorList>
    </citation>
    <scope>NUCLEOTIDE SEQUENCE</scope>
    <source>
        <strain evidence="1">IN212</strain>
    </source>
</reference>
<accession>A0A9N9PIF6</accession>
<dbReference type="EMBL" id="CAJVPZ010103826">
    <property type="protein sequence ID" value="CAG8823488.1"/>
    <property type="molecule type" value="Genomic_DNA"/>
</dbReference>
<dbReference type="AlphaFoldDB" id="A0A9N9PIF6"/>